<name>A0A6J4MSY3_9HYPH</name>
<gene>
    <name evidence="1" type="ORF">AVDCRST_MAG90-3390</name>
</gene>
<proteinExistence type="predicted"/>
<accession>A0A6J4MSY3</accession>
<sequence length="79" mass="8677">MSRCNLETIAAALEAFLGGVPRFVPTAGGAKQWIGPNGNVVRFDLEPGQYGREGPHINLESANLPRTSPDYFNKHVRLR</sequence>
<organism evidence="1">
    <name type="scientific">uncultured Microvirga sp</name>
    <dbReference type="NCBI Taxonomy" id="412392"/>
    <lineage>
        <taxon>Bacteria</taxon>
        <taxon>Pseudomonadati</taxon>
        <taxon>Pseudomonadota</taxon>
        <taxon>Alphaproteobacteria</taxon>
        <taxon>Hyphomicrobiales</taxon>
        <taxon>Methylobacteriaceae</taxon>
        <taxon>Microvirga</taxon>
        <taxon>environmental samples</taxon>
    </lineage>
</organism>
<reference evidence="1" key="1">
    <citation type="submission" date="2020-02" db="EMBL/GenBank/DDBJ databases">
        <authorList>
            <person name="Meier V. D."/>
        </authorList>
    </citation>
    <scope>NUCLEOTIDE SEQUENCE</scope>
    <source>
        <strain evidence="1">AVDCRST_MAG90</strain>
    </source>
</reference>
<dbReference type="EMBL" id="CADCUC010000725">
    <property type="protein sequence ID" value="CAA9365899.1"/>
    <property type="molecule type" value="Genomic_DNA"/>
</dbReference>
<dbReference type="AlphaFoldDB" id="A0A6J4MSY3"/>
<evidence type="ECO:0000313" key="1">
    <source>
        <dbReference type="EMBL" id="CAA9365899.1"/>
    </source>
</evidence>
<protein>
    <submittedName>
        <fullName evidence="1">Uncharacterized protein</fullName>
    </submittedName>
</protein>